<gene>
    <name evidence="2" type="ORF">MUCCIDRAFT_109415</name>
</gene>
<feature type="region of interest" description="Disordered" evidence="1">
    <location>
        <begin position="56"/>
        <end position="92"/>
    </location>
</feature>
<accession>A0A162MUD4</accession>
<organism evidence="2 3">
    <name type="scientific">Mucor lusitanicus CBS 277.49</name>
    <dbReference type="NCBI Taxonomy" id="747725"/>
    <lineage>
        <taxon>Eukaryota</taxon>
        <taxon>Fungi</taxon>
        <taxon>Fungi incertae sedis</taxon>
        <taxon>Mucoromycota</taxon>
        <taxon>Mucoromycotina</taxon>
        <taxon>Mucoromycetes</taxon>
        <taxon>Mucorales</taxon>
        <taxon>Mucorineae</taxon>
        <taxon>Mucoraceae</taxon>
        <taxon>Mucor</taxon>
    </lineage>
</organism>
<sequence length="204" mass="23899">MSYRPWRDEQIELLDINAEAIVKEHQLEIANAYQEFNQLEDDQLEAFMRQLMQDRNDEKDQGRGRGNGDRVANEDDFGRYTTEIDDSEEGDYQQNADITEDLNPRAIQPRATYFEKIKVAGKTPDDEYYELLARPNTKQRLFLTHVMHHVRNNKDDIFVRYFDSSVVPPSNNTFSPMHLLVTGVAGTGKNTWRRRRSFSAHQLE</sequence>
<proteinExistence type="predicted"/>
<dbReference type="VEuPathDB" id="FungiDB:MUCCIDRAFT_109415"/>
<reference evidence="2 3" key="1">
    <citation type="submission" date="2015-06" db="EMBL/GenBank/DDBJ databases">
        <title>Expansion of signal transduction pathways in fungi by whole-genome duplication.</title>
        <authorList>
            <consortium name="DOE Joint Genome Institute"/>
            <person name="Corrochano L.M."/>
            <person name="Kuo A."/>
            <person name="Marcet-Houben M."/>
            <person name="Polaino S."/>
            <person name="Salamov A."/>
            <person name="Villalobos J.M."/>
            <person name="Alvarez M.I."/>
            <person name="Avalos J."/>
            <person name="Benito E.P."/>
            <person name="Benoit I."/>
            <person name="Burger G."/>
            <person name="Camino L.P."/>
            <person name="Canovas D."/>
            <person name="Cerda-Olmedo E."/>
            <person name="Cheng J.-F."/>
            <person name="Dominguez A."/>
            <person name="Elias M."/>
            <person name="Eslava A.P."/>
            <person name="Glaser F."/>
            <person name="Grimwood J."/>
            <person name="Gutierrez G."/>
            <person name="Heitman J."/>
            <person name="Henrissat B."/>
            <person name="Iturriaga E.A."/>
            <person name="Lang B.F."/>
            <person name="Lavin J.L."/>
            <person name="Lee S."/>
            <person name="Li W."/>
            <person name="Lindquist E."/>
            <person name="Lopez-Garcia S."/>
            <person name="Luque E.M."/>
            <person name="Marcos A.T."/>
            <person name="Martin J."/>
            <person name="Mccluskey K."/>
            <person name="Medina H.R."/>
            <person name="Miralles-Duran A."/>
            <person name="Miyazaki A."/>
            <person name="Munoz-Torres E."/>
            <person name="Oguiza J.A."/>
            <person name="Ohm R."/>
            <person name="Olmedo M."/>
            <person name="Orejas M."/>
            <person name="Ortiz-Castellanos L."/>
            <person name="Pisabarro A.G."/>
            <person name="Rodriguez-Romero J."/>
            <person name="Ruiz-Herrera J."/>
            <person name="Ruiz-Vazquez R."/>
            <person name="Sanz C."/>
            <person name="Schackwitz W."/>
            <person name="Schmutz J."/>
            <person name="Shahriari M."/>
            <person name="Shelest E."/>
            <person name="Silva-Franco F."/>
            <person name="Soanes D."/>
            <person name="Syed K."/>
            <person name="Tagua V.G."/>
            <person name="Talbot N.J."/>
            <person name="Thon M."/>
            <person name="De Vries R.P."/>
            <person name="Wiebenga A."/>
            <person name="Yadav J.S."/>
            <person name="Braun E.L."/>
            <person name="Baker S."/>
            <person name="Garre V."/>
            <person name="Horwitz B."/>
            <person name="Torres-Martinez S."/>
            <person name="Idnurm A."/>
            <person name="Herrera-Estrella A."/>
            <person name="Gabaldon T."/>
            <person name="Grigoriev I.V."/>
        </authorList>
    </citation>
    <scope>NUCLEOTIDE SEQUENCE [LARGE SCALE GENOMIC DNA]</scope>
    <source>
        <strain evidence="2 3">CBS 277.49</strain>
    </source>
</reference>
<evidence type="ECO:0000313" key="2">
    <source>
        <dbReference type="EMBL" id="OAD05545.1"/>
    </source>
</evidence>
<name>A0A162MUD4_MUCCL</name>
<evidence type="ECO:0000256" key="1">
    <source>
        <dbReference type="SAM" id="MobiDB-lite"/>
    </source>
</evidence>
<comment type="caution">
    <text evidence="2">The sequence shown here is derived from an EMBL/GenBank/DDBJ whole genome shotgun (WGS) entry which is preliminary data.</text>
</comment>
<dbReference type="AlphaFoldDB" id="A0A162MUD4"/>
<dbReference type="EMBL" id="AMYB01000003">
    <property type="protein sequence ID" value="OAD05545.1"/>
    <property type="molecule type" value="Genomic_DNA"/>
</dbReference>
<dbReference type="OrthoDB" id="2288958at2759"/>
<dbReference type="Proteomes" id="UP000077051">
    <property type="component" value="Unassembled WGS sequence"/>
</dbReference>
<protein>
    <submittedName>
        <fullName evidence="2">Uncharacterized protein</fullName>
    </submittedName>
</protein>
<keyword evidence="3" id="KW-1185">Reference proteome</keyword>
<evidence type="ECO:0000313" key="3">
    <source>
        <dbReference type="Proteomes" id="UP000077051"/>
    </source>
</evidence>
<feature type="compositionally biased region" description="Basic and acidic residues" evidence="1">
    <location>
        <begin position="56"/>
        <end position="78"/>
    </location>
</feature>